<sequence length="63" mass="7273">MVIPLGFRDQLAFIGLAMLLLIWLNGYIYMKFMGVLSAYAKVRMYKKSSQVANEAVRSIRTRK</sequence>
<evidence type="ECO:0000256" key="3">
    <source>
        <dbReference type="ARBA" id="ARBA00023136"/>
    </source>
</evidence>
<reference evidence="5" key="1">
    <citation type="submission" date="2021-01" db="EMBL/GenBank/DDBJ databases">
        <authorList>
            <consortium name="Genoscope - CEA"/>
            <person name="William W."/>
        </authorList>
    </citation>
    <scope>NUCLEOTIDE SEQUENCE</scope>
</reference>
<evidence type="ECO:0000256" key="2">
    <source>
        <dbReference type="ARBA" id="ARBA00022989"/>
    </source>
</evidence>
<keyword evidence="2 4" id="KW-1133">Transmembrane helix</keyword>
<keyword evidence="1 4" id="KW-0812">Transmembrane</keyword>
<evidence type="ECO:0000313" key="5">
    <source>
        <dbReference type="EMBL" id="CAF1837329.1"/>
    </source>
</evidence>
<dbReference type="EMBL" id="HG994368">
    <property type="protein sequence ID" value="CAF1837329.1"/>
    <property type="molecule type" value="Genomic_DNA"/>
</dbReference>
<accession>A0A816J9R9</accession>
<gene>
    <name evidence="5" type="ORF">DARMORV10_C04P26850.1</name>
</gene>
<evidence type="ECO:0000256" key="4">
    <source>
        <dbReference type="SAM" id="Phobius"/>
    </source>
</evidence>
<keyword evidence="3 4" id="KW-0472">Membrane</keyword>
<dbReference type="Proteomes" id="UP001295469">
    <property type="component" value="Chromosome C04"/>
</dbReference>
<dbReference type="GO" id="GO:0016020">
    <property type="term" value="C:membrane"/>
    <property type="evidence" value="ECO:0007669"/>
    <property type="project" value="InterPro"/>
</dbReference>
<feature type="transmembrane region" description="Helical" evidence="4">
    <location>
        <begin position="12"/>
        <end position="40"/>
    </location>
</feature>
<dbReference type="Gene3D" id="1.20.1560.10">
    <property type="entry name" value="ABC transporter type 1, transmembrane domain"/>
    <property type="match status" value="1"/>
</dbReference>
<name>A0A816J9R9_BRANA</name>
<protein>
    <submittedName>
        <fullName evidence="5">(rape) hypothetical protein</fullName>
    </submittedName>
</protein>
<evidence type="ECO:0000256" key="1">
    <source>
        <dbReference type="ARBA" id="ARBA00022692"/>
    </source>
</evidence>
<dbReference type="AlphaFoldDB" id="A0A816J9R9"/>
<dbReference type="InterPro" id="IPR036640">
    <property type="entry name" value="ABC1_TM_sf"/>
</dbReference>
<dbReference type="GO" id="GO:0005524">
    <property type="term" value="F:ATP binding"/>
    <property type="evidence" value="ECO:0007669"/>
    <property type="project" value="InterPro"/>
</dbReference>
<organism evidence="5">
    <name type="scientific">Brassica napus</name>
    <name type="common">Rape</name>
    <dbReference type="NCBI Taxonomy" id="3708"/>
    <lineage>
        <taxon>Eukaryota</taxon>
        <taxon>Viridiplantae</taxon>
        <taxon>Streptophyta</taxon>
        <taxon>Embryophyta</taxon>
        <taxon>Tracheophyta</taxon>
        <taxon>Spermatophyta</taxon>
        <taxon>Magnoliopsida</taxon>
        <taxon>eudicotyledons</taxon>
        <taxon>Gunneridae</taxon>
        <taxon>Pentapetalae</taxon>
        <taxon>rosids</taxon>
        <taxon>malvids</taxon>
        <taxon>Brassicales</taxon>
        <taxon>Brassicaceae</taxon>
        <taxon>Brassiceae</taxon>
        <taxon>Brassica</taxon>
    </lineage>
</organism>
<proteinExistence type="predicted"/>